<evidence type="ECO:0000313" key="1">
    <source>
        <dbReference type="EMBL" id="VAW62129.1"/>
    </source>
</evidence>
<organism evidence="1">
    <name type="scientific">hydrothermal vent metagenome</name>
    <dbReference type="NCBI Taxonomy" id="652676"/>
    <lineage>
        <taxon>unclassified sequences</taxon>
        <taxon>metagenomes</taxon>
        <taxon>ecological metagenomes</taxon>
    </lineage>
</organism>
<reference evidence="1" key="1">
    <citation type="submission" date="2018-06" db="EMBL/GenBank/DDBJ databases">
        <authorList>
            <person name="Zhirakovskaya E."/>
        </authorList>
    </citation>
    <scope>NUCLEOTIDE SEQUENCE</scope>
</reference>
<dbReference type="SUPFAM" id="SSF54593">
    <property type="entry name" value="Glyoxalase/Bleomycin resistance protein/Dihydroxybiphenyl dioxygenase"/>
    <property type="match status" value="1"/>
</dbReference>
<evidence type="ECO:0008006" key="2">
    <source>
        <dbReference type="Google" id="ProtNLM"/>
    </source>
</evidence>
<dbReference type="EMBL" id="UOFH01000207">
    <property type="protein sequence ID" value="VAW62129.1"/>
    <property type="molecule type" value="Genomic_DNA"/>
</dbReference>
<dbReference type="InterPro" id="IPR029068">
    <property type="entry name" value="Glyas_Bleomycin-R_OHBP_Dase"/>
</dbReference>
<gene>
    <name evidence="1" type="ORF">MNBD_GAMMA08-1820</name>
</gene>
<proteinExistence type="predicted"/>
<protein>
    <recommendedName>
        <fullName evidence="2">VOC domain-containing protein</fullName>
    </recommendedName>
</protein>
<dbReference type="AlphaFoldDB" id="A0A3B0XK34"/>
<sequence length="90" mass="10334">GLQWAYIKSDNTYLMLQKNTQSANQNHFDNIILHYYTPDVSAQRQFMAAKGINVGQLEDTAYYIRQFNVEDPEGNKIVVGQDIKKAGHKK</sequence>
<feature type="non-terminal residue" evidence="1">
    <location>
        <position position="1"/>
    </location>
</feature>
<name>A0A3B0XK34_9ZZZZ</name>
<dbReference type="Gene3D" id="3.10.180.10">
    <property type="entry name" value="2,3-Dihydroxybiphenyl 1,2-Dioxygenase, domain 1"/>
    <property type="match status" value="1"/>
</dbReference>
<accession>A0A3B0XK34</accession>